<accession>A0ABP7AMZ6</accession>
<evidence type="ECO:0000313" key="1">
    <source>
        <dbReference type="EMBL" id="GAA3636643.1"/>
    </source>
</evidence>
<gene>
    <name evidence="1" type="ORF">GCM10022223_63940</name>
</gene>
<comment type="caution">
    <text evidence="1">The sequence shown here is derived from an EMBL/GenBank/DDBJ whole genome shotgun (WGS) entry which is preliminary data.</text>
</comment>
<dbReference type="EMBL" id="BAAAZO010000012">
    <property type="protein sequence ID" value="GAA3636643.1"/>
    <property type="molecule type" value="Genomic_DNA"/>
</dbReference>
<proteinExistence type="predicted"/>
<keyword evidence="2" id="KW-1185">Reference proteome</keyword>
<organism evidence="1 2">
    <name type="scientific">Kineosporia mesophila</name>
    <dbReference type="NCBI Taxonomy" id="566012"/>
    <lineage>
        <taxon>Bacteria</taxon>
        <taxon>Bacillati</taxon>
        <taxon>Actinomycetota</taxon>
        <taxon>Actinomycetes</taxon>
        <taxon>Kineosporiales</taxon>
        <taxon>Kineosporiaceae</taxon>
        <taxon>Kineosporia</taxon>
    </lineage>
</organism>
<reference evidence="2" key="1">
    <citation type="journal article" date="2019" name="Int. J. Syst. Evol. Microbiol.">
        <title>The Global Catalogue of Microorganisms (GCM) 10K type strain sequencing project: providing services to taxonomists for standard genome sequencing and annotation.</title>
        <authorList>
            <consortium name="The Broad Institute Genomics Platform"/>
            <consortium name="The Broad Institute Genome Sequencing Center for Infectious Disease"/>
            <person name="Wu L."/>
            <person name="Ma J."/>
        </authorList>
    </citation>
    <scope>NUCLEOTIDE SEQUENCE [LARGE SCALE GENOMIC DNA]</scope>
    <source>
        <strain evidence="2">JCM 16902</strain>
    </source>
</reference>
<evidence type="ECO:0008006" key="3">
    <source>
        <dbReference type="Google" id="ProtNLM"/>
    </source>
</evidence>
<dbReference type="SUPFAM" id="SSF48498">
    <property type="entry name" value="Tetracyclin repressor-like, C-terminal domain"/>
    <property type="match status" value="1"/>
</dbReference>
<sequence length="158" mass="17270">MCLTLETDTESATYGATCTIGTHHGPGREALTAVEREMYATLVLGQGLHPRPNSIDSVATFWDFQRQHRTVMVALQQASTVDESFARRQDEMLEPDLRHIAEHLSGLDLPGDPIVAATIISRLMWSFATVPTPHTSDDEAIETLTTFIHAGLAGLGRS</sequence>
<name>A0ABP7AMZ6_9ACTN</name>
<dbReference type="Gene3D" id="1.10.357.10">
    <property type="entry name" value="Tetracycline Repressor, domain 2"/>
    <property type="match status" value="1"/>
</dbReference>
<protein>
    <recommendedName>
        <fullName evidence="3">TetR family transcriptional regulator</fullName>
    </recommendedName>
</protein>
<dbReference type="Proteomes" id="UP001501074">
    <property type="component" value="Unassembled WGS sequence"/>
</dbReference>
<dbReference type="InterPro" id="IPR036271">
    <property type="entry name" value="Tet_transcr_reg_TetR-rel_C_sf"/>
</dbReference>
<evidence type="ECO:0000313" key="2">
    <source>
        <dbReference type="Proteomes" id="UP001501074"/>
    </source>
</evidence>